<dbReference type="AlphaFoldDB" id="R7TK25"/>
<evidence type="ECO:0000313" key="3">
    <source>
        <dbReference type="EnsemblMetazoa" id="CapteP227941"/>
    </source>
</evidence>
<dbReference type="OrthoDB" id="6132182at2759"/>
<proteinExistence type="predicted"/>
<organism evidence="2">
    <name type="scientific">Capitella teleta</name>
    <name type="common">Polychaete worm</name>
    <dbReference type="NCBI Taxonomy" id="283909"/>
    <lineage>
        <taxon>Eukaryota</taxon>
        <taxon>Metazoa</taxon>
        <taxon>Spiralia</taxon>
        <taxon>Lophotrochozoa</taxon>
        <taxon>Annelida</taxon>
        <taxon>Polychaeta</taxon>
        <taxon>Sedentaria</taxon>
        <taxon>Scolecida</taxon>
        <taxon>Capitellidae</taxon>
        <taxon>Capitella</taxon>
    </lineage>
</organism>
<dbReference type="Pfam" id="PF00092">
    <property type="entry name" value="VWA"/>
    <property type="match status" value="1"/>
</dbReference>
<dbReference type="OMA" id="ANTGPEC"/>
<gene>
    <name evidence="2" type="ORF">CAPTEDRAFT_227941</name>
</gene>
<dbReference type="EMBL" id="AMQN01000295">
    <property type="status" value="NOT_ANNOTATED_CDS"/>
    <property type="molecule type" value="Genomic_DNA"/>
</dbReference>
<dbReference type="SUPFAM" id="SSF53300">
    <property type="entry name" value="vWA-like"/>
    <property type="match status" value="1"/>
</dbReference>
<dbReference type="STRING" id="283909.R7TK25"/>
<dbReference type="InterPro" id="IPR050525">
    <property type="entry name" value="ECM_Assembly_Org"/>
</dbReference>
<dbReference type="PANTHER" id="PTHR24020:SF84">
    <property type="entry name" value="VWFA DOMAIN-CONTAINING PROTEIN"/>
    <property type="match status" value="1"/>
</dbReference>
<accession>R7TK25</accession>
<evidence type="ECO:0000313" key="4">
    <source>
        <dbReference type="Proteomes" id="UP000014760"/>
    </source>
</evidence>
<feature type="domain" description="VWFA" evidence="1">
    <location>
        <begin position="1"/>
        <end position="156"/>
    </location>
</feature>
<evidence type="ECO:0000313" key="2">
    <source>
        <dbReference type="EMBL" id="ELT94074.1"/>
    </source>
</evidence>
<dbReference type="Gene3D" id="3.40.50.410">
    <property type="entry name" value="von Willebrand factor, type A domain"/>
    <property type="match status" value="1"/>
</dbReference>
<name>R7TK25_CAPTE</name>
<dbReference type="EnsemblMetazoa" id="CapteT227941">
    <property type="protein sequence ID" value="CapteP227941"/>
    <property type="gene ID" value="CapteG227941"/>
</dbReference>
<dbReference type="PROSITE" id="PS50234">
    <property type="entry name" value="VWFA"/>
    <property type="match status" value="1"/>
</dbReference>
<dbReference type="InterPro" id="IPR036465">
    <property type="entry name" value="vWFA_dom_sf"/>
</dbReference>
<evidence type="ECO:0000259" key="1">
    <source>
        <dbReference type="PROSITE" id="PS50234"/>
    </source>
</evidence>
<dbReference type="InterPro" id="IPR002035">
    <property type="entry name" value="VWF_A"/>
</dbReference>
<reference evidence="2 4" key="2">
    <citation type="journal article" date="2013" name="Nature">
        <title>Insights into bilaterian evolution from three spiralian genomes.</title>
        <authorList>
            <person name="Simakov O."/>
            <person name="Marletaz F."/>
            <person name="Cho S.J."/>
            <person name="Edsinger-Gonzales E."/>
            <person name="Havlak P."/>
            <person name="Hellsten U."/>
            <person name="Kuo D.H."/>
            <person name="Larsson T."/>
            <person name="Lv J."/>
            <person name="Arendt D."/>
            <person name="Savage R."/>
            <person name="Osoegawa K."/>
            <person name="de Jong P."/>
            <person name="Grimwood J."/>
            <person name="Chapman J.A."/>
            <person name="Shapiro H."/>
            <person name="Aerts A."/>
            <person name="Otillar R.P."/>
            <person name="Terry A.Y."/>
            <person name="Boore J.L."/>
            <person name="Grigoriev I.V."/>
            <person name="Lindberg D.R."/>
            <person name="Seaver E.C."/>
            <person name="Weisblat D.A."/>
            <person name="Putnam N.H."/>
            <person name="Rokhsar D.S."/>
        </authorList>
    </citation>
    <scope>NUCLEOTIDE SEQUENCE</scope>
    <source>
        <strain evidence="2 4">I ESC-2004</strain>
    </source>
</reference>
<protein>
    <recommendedName>
        <fullName evidence="1">VWFA domain-containing protein</fullName>
    </recommendedName>
</protein>
<dbReference type="PANTHER" id="PTHR24020">
    <property type="entry name" value="COLLAGEN ALPHA"/>
    <property type="match status" value="1"/>
</dbReference>
<dbReference type="HOGENOM" id="CLU_1403672_0_0_1"/>
<reference evidence="4" key="1">
    <citation type="submission" date="2012-12" db="EMBL/GenBank/DDBJ databases">
        <authorList>
            <person name="Hellsten U."/>
            <person name="Grimwood J."/>
            <person name="Chapman J.A."/>
            <person name="Shapiro H."/>
            <person name="Aerts A."/>
            <person name="Otillar R.P."/>
            <person name="Terry A.Y."/>
            <person name="Boore J.L."/>
            <person name="Simakov O."/>
            <person name="Marletaz F."/>
            <person name="Cho S.-J."/>
            <person name="Edsinger-Gonzales E."/>
            <person name="Havlak P."/>
            <person name="Kuo D.-H."/>
            <person name="Larsson T."/>
            <person name="Lv J."/>
            <person name="Arendt D."/>
            <person name="Savage R."/>
            <person name="Osoegawa K."/>
            <person name="de Jong P."/>
            <person name="Lindberg D.R."/>
            <person name="Seaver E.C."/>
            <person name="Weisblat D.A."/>
            <person name="Putnam N.H."/>
            <person name="Grigoriev I.V."/>
            <person name="Rokhsar D.S."/>
        </authorList>
    </citation>
    <scope>NUCLEOTIDE SEQUENCE</scope>
    <source>
        <strain evidence="4">I ESC-2004</strain>
    </source>
</reference>
<dbReference type="Proteomes" id="UP000014760">
    <property type="component" value="Unassembled WGS sequence"/>
</dbReference>
<sequence>MDFMDDVMGEMELSPARVQVGITPHFCDMKRGIKFSDATNQSTFGQAVRERGIGSVPTHTQLEYLNSIAFRPESGARAGALPCAMIVIDNPSDDIEATLIEAKKARDEGVEIVVVGIGDAIDDAELEGIAGDTGSWWHIPSFEALPALRPVVIEELCQALNSNQRSNLRLWITRVTLKDRFGNWIKSLYEKSWT</sequence>
<reference evidence="3" key="3">
    <citation type="submission" date="2015-06" db="UniProtKB">
        <authorList>
            <consortium name="EnsemblMetazoa"/>
        </authorList>
    </citation>
    <scope>IDENTIFICATION</scope>
</reference>
<dbReference type="EMBL" id="KB309537">
    <property type="protein sequence ID" value="ELT94074.1"/>
    <property type="molecule type" value="Genomic_DNA"/>
</dbReference>
<keyword evidence="4" id="KW-1185">Reference proteome</keyword>